<feature type="non-terminal residue" evidence="16">
    <location>
        <position position="1177"/>
    </location>
</feature>
<accession>A0ABQ5RZ19</accession>
<keyword evidence="13" id="KW-0812">Transmembrane</keyword>
<dbReference type="EC" id="3.4.19.12" evidence="3"/>
<evidence type="ECO:0000256" key="13">
    <source>
        <dbReference type="SAM" id="Phobius"/>
    </source>
</evidence>
<feature type="region of interest" description="Disordered" evidence="12">
    <location>
        <begin position="442"/>
        <end position="473"/>
    </location>
</feature>
<protein>
    <recommendedName>
        <fullName evidence="3">ubiquitinyl hydrolase 1</fullName>
        <ecNumber evidence="3">3.4.19.12</ecNumber>
    </recommendedName>
</protein>
<keyword evidence="9" id="KW-0788">Thiol protease</keyword>
<dbReference type="PANTHER" id="PTHR24006">
    <property type="entry name" value="UBIQUITIN CARBOXYL-TERMINAL HYDROLASE"/>
    <property type="match status" value="1"/>
</dbReference>
<dbReference type="PROSITE" id="PS50235">
    <property type="entry name" value="USP_3"/>
    <property type="match status" value="1"/>
</dbReference>
<evidence type="ECO:0000259" key="14">
    <source>
        <dbReference type="PROSITE" id="PS50235"/>
    </source>
</evidence>
<evidence type="ECO:0000256" key="3">
    <source>
        <dbReference type="ARBA" id="ARBA00012759"/>
    </source>
</evidence>
<organism evidence="16 17">
    <name type="scientific">Volvox africanus</name>
    <dbReference type="NCBI Taxonomy" id="51714"/>
    <lineage>
        <taxon>Eukaryota</taxon>
        <taxon>Viridiplantae</taxon>
        <taxon>Chlorophyta</taxon>
        <taxon>core chlorophytes</taxon>
        <taxon>Chlorophyceae</taxon>
        <taxon>CS clade</taxon>
        <taxon>Chlamydomonadales</taxon>
        <taxon>Volvocaceae</taxon>
        <taxon>Volvox</taxon>
    </lineage>
</organism>
<dbReference type="Proteomes" id="UP001165090">
    <property type="component" value="Unassembled WGS sequence"/>
</dbReference>
<dbReference type="SUPFAM" id="SSF54001">
    <property type="entry name" value="Cysteine proteinases"/>
    <property type="match status" value="2"/>
</dbReference>
<reference evidence="16 17" key="1">
    <citation type="journal article" date="2023" name="IScience">
        <title>Expanded male sex-determining region conserved during the evolution of homothallism in the green alga Volvox.</title>
        <authorList>
            <person name="Yamamoto K."/>
            <person name="Matsuzaki R."/>
            <person name="Mahakham W."/>
            <person name="Heman W."/>
            <person name="Sekimoto H."/>
            <person name="Kawachi M."/>
            <person name="Minakuchi Y."/>
            <person name="Toyoda A."/>
            <person name="Nozaki H."/>
        </authorList>
    </citation>
    <scope>NUCLEOTIDE SEQUENCE [LARGE SCALE GENOMIC DNA]</scope>
    <source>
        <strain evidence="16 17">NIES-4468</strain>
    </source>
</reference>
<feature type="compositionally biased region" description="Low complexity" evidence="12">
    <location>
        <begin position="256"/>
        <end position="304"/>
    </location>
</feature>
<keyword evidence="10" id="KW-0862">Zinc</keyword>
<evidence type="ECO:0000256" key="5">
    <source>
        <dbReference type="ARBA" id="ARBA00022723"/>
    </source>
</evidence>
<evidence type="ECO:0000256" key="1">
    <source>
        <dbReference type="ARBA" id="ARBA00000707"/>
    </source>
</evidence>
<evidence type="ECO:0000256" key="2">
    <source>
        <dbReference type="ARBA" id="ARBA00009085"/>
    </source>
</evidence>
<keyword evidence="7" id="KW-0833">Ubl conjugation pathway</keyword>
<evidence type="ECO:0000256" key="7">
    <source>
        <dbReference type="ARBA" id="ARBA00022786"/>
    </source>
</evidence>
<evidence type="ECO:0000256" key="6">
    <source>
        <dbReference type="ARBA" id="ARBA00022771"/>
    </source>
</evidence>
<comment type="caution">
    <text evidence="16">The sequence shown here is derived from an EMBL/GenBank/DDBJ whole genome shotgun (WGS) entry which is preliminary data.</text>
</comment>
<dbReference type="Pfam" id="PF01753">
    <property type="entry name" value="zf-MYND"/>
    <property type="match status" value="1"/>
</dbReference>
<dbReference type="EMBL" id="BSDZ01000014">
    <property type="protein sequence ID" value="GLI62867.1"/>
    <property type="molecule type" value="Genomic_DNA"/>
</dbReference>
<evidence type="ECO:0000256" key="11">
    <source>
        <dbReference type="PROSITE-ProRule" id="PRU00134"/>
    </source>
</evidence>
<evidence type="ECO:0000256" key="12">
    <source>
        <dbReference type="SAM" id="MobiDB-lite"/>
    </source>
</evidence>
<feature type="compositionally biased region" description="Basic and acidic residues" evidence="12">
    <location>
        <begin position="313"/>
        <end position="322"/>
    </location>
</feature>
<feature type="compositionally biased region" description="Basic and acidic residues" evidence="12">
    <location>
        <begin position="865"/>
        <end position="879"/>
    </location>
</feature>
<feature type="region of interest" description="Disordered" evidence="12">
    <location>
        <begin position="565"/>
        <end position="584"/>
    </location>
</feature>
<evidence type="ECO:0000313" key="17">
    <source>
        <dbReference type="Proteomes" id="UP001165090"/>
    </source>
</evidence>
<dbReference type="InterPro" id="IPR028889">
    <property type="entry name" value="USP"/>
</dbReference>
<keyword evidence="8" id="KW-0378">Hydrolase</keyword>
<keyword evidence="17" id="KW-1185">Reference proteome</keyword>
<keyword evidence="13" id="KW-0472">Membrane</keyword>
<comment type="similarity">
    <text evidence="2">Belongs to the peptidase C19 family.</text>
</comment>
<evidence type="ECO:0000313" key="16">
    <source>
        <dbReference type="EMBL" id="GLI62867.1"/>
    </source>
</evidence>
<dbReference type="InterPro" id="IPR018200">
    <property type="entry name" value="USP_CS"/>
</dbReference>
<gene>
    <name evidence="16" type="primary">MTM0046</name>
    <name evidence="16" type="ORF">VaNZ11_005603</name>
</gene>
<feature type="transmembrane region" description="Helical" evidence="13">
    <location>
        <begin position="24"/>
        <end position="44"/>
    </location>
</feature>
<feature type="region of interest" description="Disordered" evidence="12">
    <location>
        <begin position="856"/>
        <end position="879"/>
    </location>
</feature>
<evidence type="ECO:0000259" key="15">
    <source>
        <dbReference type="PROSITE" id="PS50865"/>
    </source>
</evidence>
<evidence type="ECO:0000256" key="4">
    <source>
        <dbReference type="ARBA" id="ARBA00022670"/>
    </source>
</evidence>
<keyword evidence="5" id="KW-0479">Metal-binding</keyword>
<dbReference type="InterPro" id="IPR002893">
    <property type="entry name" value="Znf_MYND"/>
</dbReference>
<comment type="catalytic activity">
    <reaction evidence="1">
        <text>Thiol-dependent hydrolysis of ester, thioester, amide, peptide and isopeptide bonds formed by the C-terminal Gly of ubiquitin (a 76-residue protein attached to proteins as an intracellular targeting signal).</text>
        <dbReference type="EC" id="3.4.19.12"/>
    </reaction>
</comment>
<feature type="compositionally biased region" description="Pro residues" evidence="12">
    <location>
        <begin position="161"/>
        <end position="170"/>
    </location>
</feature>
<feature type="region of interest" description="Disordered" evidence="12">
    <location>
        <begin position="152"/>
        <end position="174"/>
    </location>
</feature>
<feature type="compositionally biased region" description="Low complexity" evidence="12">
    <location>
        <begin position="442"/>
        <end position="456"/>
    </location>
</feature>
<feature type="non-terminal residue" evidence="16">
    <location>
        <position position="1"/>
    </location>
</feature>
<feature type="region of interest" description="Disordered" evidence="12">
    <location>
        <begin position="253"/>
        <end position="339"/>
    </location>
</feature>
<dbReference type="Gene3D" id="3.90.70.10">
    <property type="entry name" value="Cysteine proteinases"/>
    <property type="match status" value="1"/>
</dbReference>
<evidence type="ECO:0000256" key="8">
    <source>
        <dbReference type="ARBA" id="ARBA00022801"/>
    </source>
</evidence>
<keyword evidence="13" id="KW-1133">Transmembrane helix</keyword>
<dbReference type="InterPro" id="IPR050164">
    <property type="entry name" value="Peptidase_C19"/>
</dbReference>
<name>A0ABQ5RZ19_9CHLO</name>
<dbReference type="InterPro" id="IPR038765">
    <property type="entry name" value="Papain-like_cys_pep_sf"/>
</dbReference>
<dbReference type="Gene3D" id="6.10.140.2220">
    <property type="match status" value="1"/>
</dbReference>
<evidence type="ECO:0000256" key="10">
    <source>
        <dbReference type="ARBA" id="ARBA00022833"/>
    </source>
</evidence>
<dbReference type="Pfam" id="PF00443">
    <property type="entry name" value="UCH"/>
    <property type="match status" value="1"/>
</dbReference>
<proteinExistence type="inferred from homology"/>
<dbReference type="InterPro" id="IPR001394">
    <property type="entry name" value="Peptidase_C19_UCH"/>
</dbReference>
<dbReference type="SUPFAM" id="SSF144232">
    <property type="entry name" value="HIT/MYND zinc finger-like"/>
    <property type="match status" value="1"/>
</dbReference>
<dbReference type="PROSITE" id="PS50865">
    <property type="entry name" value="ZF_MYND_2"/>
    <property type="match status" value="1"/>
</dbReference>
<evidence type="ECO:0000256" key="9">
    <source>
        <dbReference type="ARBA" id="ARBA00022807"/>
    </source>
</evidence>
<feature type="domain" description="MYND-type" evidence="15">
    <location>
        <begin position="107"/>
        <end position="145"/>
    </location>
</feature>
<dbReference type="PANTHER" id="PTHR24006:SF758">
    <property type="entry name" value="UBIQUITIN CARBOXYL-TERMINAL HYDROLASE 36"/>
    <property type="match status" value="1"/>
</dbReference>
<feature type="domain" description="USP" evidence="14">
    <location>
        <begin position="371"/>
        <end position="819"/>
    </location>
</feature>
<dbReference type="PROSITE" id="PS00972">
    <property type="entry name" value="USP_1"/>
    <property type="match status" value="1"/>
</dbReference>
<keyword evidence="4" id="KW-0645">Protease</keyword>
<sequence length="1177" mass="124723">ILPACIRFKLLIVSYALGRAKCSMLLVSALALLLIWVVKVVFGYKRQEMDVRGFPSSNVWGLRAACVEKNWWEASNDRKPADHELVEIVDTDGGSNAPVIPGPQCVCLQCGALIPVTKNCGNCKLATYCSRECQKQHWQCHKPKCARLQQAERERTARGLPRPPAPPPDLPLQLPTRQLVFSRKGYRELLGVHRTGRQVAAASAPSAAVNKIQQGDYPLSHSHLQRQLQPDEGPLSESNEILLDCGTESTQQLNLQGQQSASAGSSPPSEFVSLSSCSSSPALPASSAATSTSPLSSCSPLQTSHASASQRQHHADQEKSILETEGSTGARQPHRGERGLALEVRAGADGRWPWGWSGAPSLALLTPARPAGIYNTGNSCYAASAIQALLATPGLGEYLRSGVHCGTCVAPEPGQIQGVSSWCPACELSRLAADAAASVATDSSLSSSPSSSTIAAGQGHRCPANGLASPTPSSSSAWGAAAARVWPWSRPQATVDAGGLTRQVFRVGRTLMPGRQEDAHELLTKLLEALAEVQLAEAGGRGLLRGIANRKASVLRHQSTSAAATIPSADGVGKSSASPLSAPPLPQMWRGEETSLVHQVFGGYLRRATLCDCCGYVSQSHESVLGLEVHLGSRVSSVEAGLRGYFADEVLDEGNEYRCDRCRQLVCATRRVRLEVAPNALVITLKRFATTGVPAGAWGPKMSKDTRPIALRMDLDLTPFMAPGALDQGPAAYCLYGVVQHLGVSSPGSGSGFLSAACSEYDNTGPSHMSLSMHVGHYVAVVRGGNGCWYRCDDDEVTQVSEREVAAITDAYLLFYERIQPHVPPEVVQEIGPEKELEVNGRLRPSMPDIAGRLDQEHQQAGQAEMDKEEQQDKERGEDGVAAAVAEAPAGGMAQTLCSSTTFYSPVHSNQAIQHPDANGRTCTMEAAAAAAMETILVTGVPALPDLSSPTWSAWLGPDTVLSSPASGAASTAGQSELAVVFKVVAGAAPVVCPDFRLLPPRAPHVGEPPGGTLGGREDVHQVWMLRIRMPGVKSAREVRMAATHPPPSPPQLTATTNDAKESNDAAIAATGSTGGWHNAGRVRVWVVGCYSLDVQLGLRNSGRLVAGTIAADESINGARPWQLEVIGEDGFSGQVHPAALPGFGLEVEVLQPRWRPASSSLFVPLRLRALPRLESC</sequence>
<keyword evidence="6 11" id="KW-0863">Zinc-finger</keyword>